<feature type="region of interest" description="Disordered" evidence="4">
    <location>
        <begin position="1"/>
        <end position="38"/>
    </location>
</feature>
<proteinExistence type="predicted"/>
<keyword evidence="6" id="KW-1185">Reference proteome</keyword>
<dbReference type="PANTHER" id="PTHR13102">
    <property type="entry name" value="NUCLEOLAR PROTEIN 9"/>
    <property type="match status" value="1"/>
</dbReference>
<dbReference type="Pfam" id="PF22493">
    <property type="entry name" value="PUF_NOP9"/>
    <property type="match status" value="1"/>
</dbReference>
<keyword evidence="3" id="KW-0694">RNA-binding</keyword>
<dbReference type="SUPFAM" id="SSF48371">
    <property type="entry name" value="ARM repeat"/>
    <property type="match status" value="1"/>
</dbReference>
<evidence type="ECO:0000256" key="2">
    <source>
        <dbReference type="ARBA" id="ARBA00022845"/>
    </source>
</evidence>
<dbReference type="Gene3D" id="1.25.10.10">
    <property type="entry name" value="Leucine-rich Repeat Variant"/>
    <property type="match status" value="2"/>
</dbReference>
<sequence>MGRKSMKKNKGSESGGANSETHKSKQNSNNQEPSVPHTSFLRQQVDPETAKYFSEISNVIEGTEVDMEERVSICGNALEETRGKEVELATDYIISHTLQTLLQGCDLDHLCTFLQNCSKDFPQISMDRSGSHVAETALGSLASHLQENENQSLIEVTMNDICQAIVVNPVDVMTNCHGSHVLRSLLCLCKGVPLDSSDIHSKKSSSALAQRLNFKSSRSDGSGSHGLHPGFPDMLKFLVSEILKAAKKDIEILQVDQYGSLVLQTALKLLAGYEQELMHAIPVILGCKGSHIDSNVVKRLLSLMKETAFSHLMEVILEVAPETLYDELITTVFRNSLFGMSSHHCGNFVIQALISHARSEDHVELIWKELGTKFKDLFGMGKSGVVASLLAACHRLNTYEHQCCQALIGAVCMENEPPRCIVPRILFLDNYFYCKDKSNWDWPSGARMHTIGTLILQSVFRLPTDFIHAFISSMTSLEENQLLDTTKDSGGARVIEAFLNSEASGKQKRKLIVKFKGHFGELSVLQSGSFTVDKCFDVSSVALRETIVSELLAVQAELSKTKQGPHLLRKFDVDGYAKRPDQWKSRQTSRDYAYNDFISTFGSNTTKSSYNDANSTHNRPKSQQEKLKDMRKEIGAHLTTPHTPFLANKPSKSSGQKRHSNENDSRPGKFTKHTTEDVAKSKQKSHRKRKHDV</sequence>
<dbReference type="GO" id="GO:0000447">
    <property type="term" value="P:endonucleolytic cleavage in ITS1 to separate SSU-rRNA from 5.8S rRNA and LSU-rRNA from tricistronic rRNA transcript (SSU-rRNA, 5.8S rRNA, LSU-rRNA)"/>
    <property type="evidence" value="ECO:0007669"/>
    <property type="project" value="TreeGrafter"/>
</dbReference>
<gene>
    <name evidence="5" type="ORF">QVD17_26073</name>
</gene>
<feature type="compositionally biased region" description="Polar residues" evidence="4">
    <location>
        <begin position="26"/>
        <end position="38"/>
    </location>
</feature>
<feature type="compositionally biased region" description="Basic and acidic residues" evidence="4">
    <location>
        <begin position="659"/>
        <end position="680"/>
    </location>
</feature>
<dbReference type="Proteomes" id="UP001229421">
    <property type="component" value="Unassembled WGS sequence"/>
</dbReference>
<dbReference type="AlphaFoldDB" id="A0AAD8K6R8"/>
<evidence type="ECO:0000256" key="3">
    <source>
        <dbReference type="ARBA" id="ARBA00022884"/>
    </source>
</evidence>
<dbReference type="EMBL" id="JAUHHV010000007">
    <property type="protein sequence ID" value="KAK1416953.1"/>
    <property type="molecule type" value="Genomic_DNA"/>
</dbReference>
<dbReference type="GO" id="GO:0003723">
    <property type="term" value="F:RNA binding"/>
    <property type="evidence" value="ECO:0007669"/>
    <property type="project" value="UniProtKB-KW"/>
</dbReference>
<evidence type="ECO:0000256" key="4">
    <source>
        <dbReference type="SAM" id="MobiDB-lite"/>
    </source>
</evidence>
<organism evidence="5 6">
    <name type="scientific">Tagetes erecta</name>
    <name type="common">African marigold</name>
    <dbReference type="NCBI Taxonomy" id="13708"/>
    <lineage>
        <taxon>Eukaryota</taxon>
        <taxon>Viridiplantae</taxon>
        <taxon>Streptophyta</taxon>
        <taxon>Embryophyta</taxon>
        <taxon>Tracheophyta</taxon>
        <taxon>Spermatophyta</taxon>
        <taxon>Magnoliopsida</taxon>
        <taxon>eudicotyledons</taxon>
        <taxon>Gunneridae</taxon>
        <taxon>Pentapetalae</taxon>
        <taxon>asterids</taxon>
        <taxon>campanulids</taxon>
        <taxon>Asterales</taxon>
        <taxon>Asteraceae</taxon>
        <taxon>Asteroideae</taxon>
        <taxon>Heliantheae alliance</taxon>
        <taxon>Tageteae</taxon>
        <taxon>Tagetes</taxon>
    </lineage>
</organism>
<evidence type="ECO:0008006" key="7">
    <source>
        <dbReference type="Google" id="ProtNLM"/>
    </source>
</evidence>
<keyword evidence="2" id="KW-0810">Translation regulation</keyword>
<dbReference type="GO" id="GO:0030688">
    <property type="term" value="C:preribosome, small subunit precursor"/>
    <property type="evidence" value="ECO:0007669"/>
    <property type="project" value="TreeGrafter"/>
</dbReference>
<dbReference type="InterPro" id="IPR016024">
    <property type="entry name" value="ARM-type_fold"/>
</dbReference>
<dbReference type="InterPro" id="IPR011989">
    <property type="entry name" value="ARM-like"/>
</dbReference>
<dbReference type="GO" id="GO:0000472">
    <property type="term" value="P:endonucleolytic cleavage to generate mature 5'-end of SSU-rRNA from (SSU-rRNA, 5.8S rRNA, LSU-rRNA)"/>
    <property type="evidence" value="ECO:0007669"/>
    <property type="project" value="TreeGrafter"/>
</dbReference>
<reference evidence="5" key="1">
    <citation type="journal article" date="2023" name="bioRxiv">
        <title>Improved chromosome-level genome assembly for marigold (Tagetes erecta).</title>
        <authorList>
            <person name="Jiang F."/>
            <person name="Yuan L."/>
            <person name="Wang S."/>
            <person name="Wang H."/>
            <person name="Xu D."/>
            <person name="Wang A."/>
            <person name="Fan W."/>
        </authorList>
    </citation>
    <scope>NUCLEOTIDE SEQUENCE</scope>
    <source>
        <strain evidence="5">WSJ</strain>
        <tissue evidence="5">Leaf</tissue>
    </source>
</reference>
<dbReference type="GO" id="GO:0030686">
    <property type="term" value="C:90S preribosome"/>
    <property type="evidence" value="ECO:0007669"/>
    <property type="project" value="TreeGrafter"/>
</dbReference>
<dbReference type="PANTHER" id="PTHR13102:SF0">
    <property type="entry name" value="NUCLEOLAR PROTEIN 9"/>
    <property type="match status" value="1"/>
</dbReference>
<dbReference type="InterPro" id="IPR001313">
    <property type="entry name" value="Pumilio_RNA-bd_rpt"/>
</dbReference>
<feature type="compositionally biased region" description="Basic residues" evidence="4">
    <location>
        <begin position="681"/>
        <end position="693"/>
    </location>
</feature>
<dbReference type="GO" id="GO:0005730">
    <property type="term" value="C:nucleolus"/>
    <property type="evidence" value="ECO:0007669"/>
    <property type="project" value="TreeGrafter"/>
</dbReference>
<feature type="compositionally biased region" description="Basic and acidic residues" evidence="4">
    <location>
        <begin position="622"/>
        <end position="635"/>
    </location>
</feature>
<comment type="caution">
    <text evidence="5">The sequence shown here is derived from an EMBL/GenBank/DDBJ whole genome shotgun (WGS) entry which is preliminary data.</text>
</comment>
<keyword evidence="1" id="KW-0677">Repeat</keyword>
<evidence type="ECO:0000313" key="6">
    <source>
        <dbReference type="Proteomes" id="UP001229421"/>
    </source>
</evidence>
<dbReference type="GO" id="GO:0006417">
    <property type="term" value="P:regulation of translation"/>
    <property type="evidence" value="ECO:0007669"/>
    <property type="project" value="UniProtKB-KW"/>
</dbReference>
<accession>A0AAD8K6R8</accession>
<protein>
    <recommendedName>
        <fullName evidence="7">Pumilio homolog 23</fullName>
    </recommendedName>
</protein>
<feature type="region of interest" description="Disordered" evidence="4">
    <location>
        <begin position="605"/>
        <end position="693"/>
    </location>
</feature>
<feature type="compositionally biased region" description="Polar residues" evidence="4">
    <location>
        <begin position="605"/>
        <end position="617"/>
    </location>
</feature>
<dbReference type="GO" id="GO:0000056">
    <property type="term" value="P:ribosomal small subunit export from nucleus"/>
    <property type="evidence" value="ECO:0007669"/>
    <property type="project" value="TreeGrafter"/>
</dbReference>
<dbReference type="InterPro" id="IPR040000">
    <property type="entry name" value="NOP9"/>
</dbReference>
<evidence type="ECO:0000313" key="5">
    <source>
        <dbReference type="EMBL" id="KAK1416953.1"/>
    </source>
</evidence>
<dbReference type="SMART" id="SM00025">
    <property type="entry name" value="Pumilio"/>
    <property type="match status" value="7"/>
</dbReference>
<name>A0AAD8K6R8_TARER</name>
<evidence type="ECO:0000256" key="1">
    <source>
        <dbReference type="ARBA" id="ARBA00022737"/>
    </source>
</evidence>
<dbReference type="GO" id="GO:0000480">
    <property type="term" value="P:endonucleolytic cleavage in 5'-ETS of tricistronic rRNA transcript (SSU-rRNA, 5.8S rRNA, LSU-rRNA)"/>
    <property type="evidence" value="ECO:0007669"/>
    <property type="project" value="TreeGrafter"/>
</dbReference>